<dbReference type="InterPro" id="IPR036236">
    <property type="entry name" value="Znf_C2H2_sf"/>
</dbReference>
<feature type="region of interest" description="Disordered" evidence="9">
    <location>
        <begin position="152"/>
        <end position="213"/>
    </location>
</feature>
<evidence type="ECO:0000313" key="11">
    <source>
        <dbReference type="EMBL" id="GCB27187.1"/>
    </source>
</evidence>
<dbReference type="GO" id="GO:0008270">
    <property type="term" value="F:zinc ion binding"/>
    <property type="evidence" value="ECO:0007669"/>
    <property type="project" value="UniProtKB-KW"/>
</dbReference>
<feature type="compositionally biased region" description="Basic and acidic residues" evidence="9">
    <location>
        <begin position="571"/>
        <end position="591"/>
    </location>
</feature>
<feature type="region of interest" description="Disordered" evidence="9">
    <location>
        <begin position="299"/>
        <end position="515"/>
    </location>
</feature>
<dbReference type="GO" id="GO:0000122">
    <property type="term" value="P:negative regulation of transcription by RNA polymerase II"/>
    <property type="evidence" value="ECO:0007669"/>
    <property type="project" value="TreeGrafter"/>
</dbReference>
<keyword evidence="6" id="KW-0539">Nucleus</keyword>
<evidence type="ECO:0000256" key="9">
    <source>
        <dbReference type="SAM" id="MobiDB-lite"/>
    </source>
</evidence>
<dbReference type="GO" id="GO:0006364">
    <property type="term" value="P:rRNA processing"/>
    <property type="evidence" value="ECO:0007669"/>
    <property type="project" value="TreeGrafter"/>
</dbReference>
<evidence type="ECO:0000256" key="8">
    <source>
        <dbReference type="PROSITE-ProRule" id="PRU01145"/>
    </source>
</evidence>
<dbReference type="Proteomes" id="UP000286921">
    <property type="component" value="Unassembled WGS sequence"/>
</dbReference>
<keyword evidence="5" id="KW-0862">Zinc</keyword>
<dbReference type="EMBL" id="BDHI01000028">
    <property type="protein sequence ID" value="GCB27187.1"/>
    <property type="molecule type" value="Genomic_DNA"/>
</dbReference>
<protein>
    <submittedName>
        <fullName evidence="11">UPF0743 protein C215.06c</fullName>
    </submittedName>
</protein>
<name>A0A401L6P2_ASPAW</name>
<evidence type="ECO:0000256" key="3">
    <source>
        <dbReference type="ARBA" id="ARBA00022737"/>
    </source>
</evidence>
<evidence type="ECO:0000256" key="2">
    <source>
        <dbReference type="ARBA" id="ARBA00022723"/>
    </source>
</evidence>
<proteinExistence type="inferred from homology"/>
<evidence type="ECO:0000313" key="12">
    <source>
        <dbReference type="Proteomes" id="UP000286921"/>
    </source>
</evidence>
<accession>A0A401L6P2</accession>
<keyword evidence="2" id="KW-0479">Metal-binding</keyword>
<comment type="similarity">
    <text evidence="7">Belongs to the UPF0743 family.</text>
</comment>
<keyword evidence="4 8" id="KW-0863">Zinc-finger</keyword>
<dbReference type="Pfam" id="PF08790">
    <property type="entry name" value="zf-LYAR"/>
    <property type="match status" value="1"/>
</dbReference>
<comment type="caution">
    <text evidence="11">The sequence shown here is derived from an EMBL/GenBank/DDBJ whole genome shotgun (WGS) entry which is preliminary data.</text>
</comment>
<dbReference type="Gene3D" id="3.30.1490.490">
    <property type="match status" value="1"/>
</dbReference>
<feature type="compositionally biased region" description="Polar residues" evidence="9">
    <location>
        <begin position="204"/>
        <end position="213"/>
    </location>
</feature>
<dbReference type="InterPro" id="IPR039999">
    <property type="entry name" value="LYAR"/>
</dbReference>
<feature type="compositionally biased region" description="Basic and acidic residues" evidence="9">
    <location>
        <begin position="492"/>
        <end position="515"/>
    </location>
</feature>
<evidence type="ECO:0000256" key="7">
    <source>
        <dbReference type="ARBA" id="ARBA00061084"/>
    </source>
</evidence>
<dbReference type="InterPro" id="IPR014898">
    <property type="entry name" value="Znf_C2H2_LYAR"/>
</dbReference>
<dbReference type="SUPFAM" id="SSF57667">
    <property type="entry name" value="beta-beta-alpha zinc fingers"/>
    <property type="match status" value="1"/>
</dbReference>
<keyword evidence="3" id="KW-0677">Repeat</keyword>
<dbReference type="FunFam" id="3.30.1490.490:FF:000001">
    <property type="entry name" value="cell growth-regulating nucleolar protein-like"/>
    <property type="match status" value="1"/>
</dbReference>
<sequence>MSAFAWKSWDSSTEGRVSGLRAQVKLSPGGHGGRPSMNRSHIGYDASSEAVLLAGGIGGRKEAQIFYYLVSFDLIAGLESHGLIRQVPNAWHKACGDVLTKKKLDPHRNQCRGASFTCIDCMVHFYGTEYRSHTSCMSEAQKYQGALYREKPTKNQRKAQQNNGKQNQKQNNAHGHRAPYVEDANDTDNPPAAPTPPMAENDKSQGASTQNGDKQVNVFDYLVTEKTPNASKVSLGGSKEQMKMVANAPSVFEPSKSLTRADTDAEEENKNYDVAYEENGYSYGAGPINQSVYDGKAPNASMEFMTPAPKKKKDRLRGEDKVNGTTSEKKRKRRTDDHDMDEADTPMLDAPSSVLNNPGTPMLKHSGLTGGLDRMLRSPSQDGEDHPRRRYQDPSSPIKRSRRDDKDSNGDGLGISIKNRAERLVSSMFGGSSVSGSSVNSRETSGKATRASRRGSPDEGRSKKLPKVRNASNGQAESDVSKSKRKSSAQTDGDRPSRRQKQIEHTDSRHNDDGREVVVYQQSSVPDGLQRQMATHFLSLVTKGPESTRGFSVNKVLKRFHRDFTDEFDDSDRGRDQGRSRADRERRADDEKELWRTLRLKQNERGEVVLFF</sequence>
<reference evidence="11 12" key="1">
    <citation type="submission" date="2016-09" db="EMBL/GenBank/DDBJ databases">
        <title>Aspergillus awamori IFM 58123T.</title>
        <authorList>
            <person name="Kusuya Y."/>
            <person name="Shimizu M."/>
            <person name="Takahashi H."/>
            <person name="Yaguchi T."/>
        </authorList>
    </citation>
    <scope>NUCLEOTIDE SEQUENCE [LARGE SCALE GENOMIC DNA]</scope>
    <source>
        <strain evidence="11 12">IFM 58123</strain>
    </source>
</reference>
<dbReference type="AlphaFoldDB" id="A0A401L6P2"/>
<dbReference type="GO" id="GO:0003677">
    <property type="term" value="F:DNA binding"/>
    <property type="evidence" value="ECO:0007669"/>
    <property type="project" value="InterPro"/>
</dbReference>
<feature type="compositionally biased region" description="Basic and acidic residues" evidence="9">
    <location>
        <begin position="383"/>
        <end position="392"/>
    </location>
</feature>
<evidence type="ECO:0000256" key="1">
    <source>
        <dbReference type="ARBA" id="ARBA00004123"/>
    </source>
</evidence>
<feature type="region of interest" description="Disordered" evidence="9">
    <location>
        <begin position="564"/>
        <end position="591"/>
    </location>
</feature>
<dbReference type="GO" id="GO:0005730">
    <property type="term" value="C:nucleolus"/>
    <property type="evidence" value="ECO:0007669"/>
    <property type="project" value="TreeGrafter"/>
</dbReference>
<evidence type="ECO:0000256" key="6">
    <source>
        <dbReference type="ARBA" id="ARBA00023242"/>
    </source>
</evidence>
<dbReference type="PANTHER" id="PTHR13100">
    <property type="entry name" value="CELL GROWTH-REGULATING NUCLEOLAR PROTEIN LYAR"/>
    <property type="match status" value="1"/>
</dbReference>
<feature type="compositionally biased region" description="Low complexity" evidence="9">
    <location>
        <begin position="425"/>
        <end position="443"/>
    </location>
</feature>
<evidence type="ECO:0000256" key="4">
    <source>
        <dbReference type="ARBA" id="ARBA00022771"/>
    </source>
</evidence>
<dbReference type="STRING" id="105351.A0A401L6P2"/>
<feature type="domain" description="Zinc finger C2H2 LYAR-type" evidence="10">
    <location>
        <begin position="116"/>
        <end position="143"/>
    </location>
</feature>
<keyword evidence="12" id="KW-1185">Reference proteome</keyword>
<comment type="subcellular location">
    <subcellularLocation>
        <location evidence="1">Nucleus</location>
    </subcellularLocation>
</comment>
<organism evidence="11 12">
    <name type="scientific">Aspergillus awamori</name>
    <name type="common">Black koji mold</name>
    <dbReference type="NCBI Taxonomy" id="105351"/>
    <lineage>
        <taxon>Eukaryota</taxon>
        <taxon>Fungi</taxon>
        <taxon>Dikarya</taxon>
        <taxon>Ascomycota</taxon>
        <taxon>Pezizomycotina</taxon>
        <taxon>Eurotiomycetes</taxon>
        <taxon>Eurotiomycetidae</taxon>
        <taxon>Eurotiales</taxon>
        <taxon>Aspergillaceae</taxon>
        <taxon>Aspergillus</taxon>
    </lineage>
</organism>
<evidence type="ECO:0000259" key="10">
    <source>
        <dbReference type="Pfam" id="PF08790"/>
    </source>
</evidence>
<evidence type="ECO:0000256" key="5">
    <source>
        <dbReference type="ARBA" id="ARBA00022833"/>
    </source>
</evidence>
<gene>
    <name evidence="11" type="ORF">AAWM_10072</name>
</gene>
<feature type="compositionally biased region" description="Low complexity" evidence="9">
    <location>
        <begin position="158"/>
        <end position="172"/>
    </location>
</feature>
<dbReference type="PROSITE" id="PS51804">
    <property type="entry name" value="ZF_C2HC_LYAR"/>
    <property type="match status" value="1"/>
</dbReference>
<dbReference type="PANTHER" id="PTHR13100:SF10">
    <property type="entry name" value="CELL GROWTH-REGULATING NUCLEOLAR PROTEIN"/>
    <property type="match status" value="1"/>
</dbReference>